<reference evidence="1 2" key="1">
    <citation type="submission" date="2020-04" db="EMBL/GenBank/DDBJ databases">
        <authorList>
            <person name="Alioto T."/>
            <person name="Alioto T."/>
            <person name="Gomez Garrido J."/>
        </authorList>
    </citation>
    <scope>NUCLEOTIDE SEQUENCE [LARGE SCALE GENOMIC DNA]</scope>
</reference>
<evidence type="ECO:0000313" key="2">
    <source>
        <dbReference type="Proteomes" id="UP000494165"/>
    </source>
</evidence>
<dbReference type="Proteomes" id="UP000494165">
    <property type="component" value="Unassembled WGS sequence"/>
</dbReference>
<dbReference type="EMBL" id="CADEPI010000400">
    <property type="protein sequence ID" value="CAB3385219.1"/>
    <property type="molecule type" value="Genomic_DNA"/>
</dbReference>
<evidence type="ECO:0000313" key="1">
    <source>
        <dbReference type="EMBL" id="CAB3385219.1"/>
    </source>
</evidence>
<accession>A0A8S1DRQ4</accession>
<dbReference type="AlphaFoldDB" id="A0A8S1DRQ4"/>
<proteinExistence type="predicted"/>
<protein>
    <submittedName>
        <fullName evidence="1">Uncharacterized protein</fullName>
    </submittedName>
</protein>
<feature type="non-terminal residue" evidence="1">
    <location>
        <position position="1"/>
    </location>
</feature>
<name>A0A8S1DRQ4_9INSE</name>
<organism evidence="1 2">
    <name type="scientific">Cloeon dipterum</name>
    <dbReference type="NCBI Taxonomy" id="197152"/>
    <lineage>
        <taxon>Eukaryota</taxon>
        <taxon>Metazoa</taxon>
        <taxon>Ecdysozoa</taxon>
        <taxon>Arthropoda</taxon>
        <taxon>Hexapoda</taxon>
        <taxon>Insecta</taxon>
        <taxon>Pterygota</taxon>
        <taxon>Palaeoptera</taxon>
        <taxon>Ephemeroptera</taxon>
        <taxon>Pisciforma</taxon>
        <taxon>Baetidae</taxon>
        <taxon>Cloeon</taxon>
    </lineage>
</organism>
<sequence>MNLLCAIYACVRSDTPLRVNPSTPTKNYLEIGTLKMKELFDLSRSGTHDVKSLENYLIKRIEENGDEKLDNF</sequence>
<comment type="caution">
    <text evidence="1">The sequence shown here is derived from an EMBL/GenBank/DDBJ whole genome shotgun (WGS) entry which is preliminary data.</text>
</comment>
<gene>
    <name evidence="1" type="ORF">CLODIP_2_CD01313</name>
</gene>
<keyword evidence="2" id="KW-1185">Reference proteome</keyword>